<feature type="region of interest" description="Disordered" evidence="9">
    <location>
        <begin position="95"/>
        <end position="124"/>
    </location>
</feature>
<organism evidence="10 11">
    <name type="scientific">Microbacterium azadirachtae</name>
    <dbReference type="NCBI Taxonomy" id="582680"/>
    <lineage>
        <taxon>Bacteria</taxon>
        <taxon>Bacillati</taxon>
        <taxon>Actinomycetota</taxon>
        <taxon>Actinomycetes</taxon>
        <taxon>Micrococcales</taxon>
        <taxon>Microbacteriaceae</taxon>
        <taxon>Microbacterium</taxon>
    </lineage>
</organism>
<dbReference type="SUPFAM" id="SSF46946">
    <property type="entry name" value="S13-like H2TH domain"/>
    <property type="match status" value="1"/>
</dbReference>
<dbReference type="Gene3D" id="1.10.8.50">
    <property type="match status" value="1"/>
</dbReference>
<dbReference type="AlphaFoldDB" id="A0A0F0LMT4"/>
<evidence type="ECO:0000256" key="4">
    <source>
        <dbReference type="ARBA" id="ARBA00022980"/>
    </source>
</evidence>
<evidence type="ECO:0000256" key="6">
    <source>
        <dbReference type="ARBA" id="ARBA00035166"/>
    </source>
</evidence>
<accession>A0A0F0LMT4</accession>
<keyword evidence="11" id="KW-1185">Reference proteome</keyword>
<dbReference type="NCBIfam" id="TIGR03631">
    <property type="entry name" value="uS13_bact"/>
    <property type="match status" value="1"/>
</dbReference>
<dbReference type="HAMAP" id="MF_01315">
    <property type="entry name" value="Ribosomal_uS13"/>
    <property type="match status" value="1"/>
</dbReference>
<dbReference type="PATRIC" id="fig|582680.6.peg.966"/>
<protein>
    <recommendedName>
        <fullName evidence="6 7">Small ribosomal subunit protein uS13</fullName>
    </recommendedName>
</protein>
<keyword evidence="7" id="KW-0820">tRNA-binding</keyword>
<dbReference type="InterPro" id="IPR010979">
    <property type="entry name" value="Ribosomal_uS13-like_H2TH"/>
</dbReference>
<evidence type="ECO:0000256" key="9">
    <source>
        <dbReference type="SAM" id="MobiDB-lite"/>
    </source>
</evidence>
<sequence>MARLAGVDIPRDKRVVIALTYIYGIGRTRSVEILAATEIDESIRVKDLSDDQLVALRDYIEGTYKVEGDLRREVAADIRRKVEIGSYEGIRHRRGLPVRGQRTKTNARTRKGPKRTVAGKKKAR</sequence>
<gene>
    <name evidence="7 10" type="primary">rpsM</name>
    <name evidence="10" type="ORF">RS86_00939</name>
</gene>
<name>A0A0F0LMT4_9MICO</name>
<dbReference type="GO" id="GO:0015935">
    <property type="term" value="C:small ribosomal subunit"/>
    <property type="evidence" value="ECO:0007669"/>
    <property type="project" value="TreeGrafter"/>
</dbReference>
<dbReference type="GO" id="GO:0003735">
    <property type="term" value="F:structural constituent of ribosome"/>
    <property type="evidence" value="ECO:0007669"/>
    <property type="project" value="InterPro"/>
</dbReference>
<dbReference type="Gene3D" id="4.10.910.10">
    <property type="entry name" value="30s ribosomal protein s13, domain 2"/>
    <property type="match status" value="1"/>
</dbReference>
<dbReference type="InterPro" id="IPR001892">
    <property type="entry name" value="Ribosomal_uS13"/>
</dbReference>
<keyword evidence="5 7" id="KW-0687">Ribonucleoprotein</keyword>
<comment type="caution">
    <text evidence="10">The sequence shown here is derived from an EMBL/GenBank/DDBJ whole genome shotgun (WGS) entry which is preliminary data.</text>
</comment>
<dbReference type="FunFam" id="1.10.8.50:FF:000001">
    <property type="entry name" value="30S ribosomal protein S13"/>
    <property type="match status" value="1"/>
</dbReference>
<dbReference type="GO" id="GO:0005829">
    <property type="term" value="C:cytosol"/>
    <property type="evidence" value="ECO:0007669"/>
    <property type="project" value="TreeGrafter"/>
</dbReference>
<evidence type="ECO:0000256" key="7">
    <source>
        <dbReference type="HAMAP-Rule" id="MF_01315"/>
    </source>
</evidence>
<comment type="similarity">
    <text evidence="1 7 8">Belongs to the universal ribosomal protein uS13 family.</text>
</comment>
<evidence type="ECO:0000256" key="2">
    <source>
        <dbReference type="ARBA" id="ARBA00022730"/>
    </source>
</evidence>
<comment type="subunit">
    <text evidence="7">Part of the 30S ribosomal subunit. Forms a loose heterodimer with protein S19. Forms two bridges to the 50S subunit in the 70S ribosome.</text>
</comment>
<keyword evidence="2 7" id="KW-0699">rRNA-binding</keyword>
<dbReference type="Proteomes" id="UP000033740">
    <property type="component" value="Unassembled WGS sequence"/>
</dbReference>
<dbReference type="EMBL" id="JYIX01000028">
    <property type="protein sequence ID" value="KJL34453.1"/>
    <property type="molecule type" value="Genomic_DNA"/>
</dbReference>
<dbReference type="PROSITE" id="PS50159">
    <property type="entry name" value="RIBOSOMAL_S13_2"/>
    <property type="match status" value="1"/>
</dbReference>
<dbReference type="PANTHER" id="PTHR10871">
    <property type="entry name" value="30S RIBOSOMAL PROTEIN S13/40S RIBOSOMAL PROTEIN S18"/>
    <property type="match status" value="1"/>
</dbReference>
<comment type="function">
    <text evidence="7">Located at the top of the head of the 30S subunit, it contacts several helices of the 16S rRNA. In the 70S ribosome it contacts the 23S rRNA (bridge B1a) and protein L5 of the 50S subunit (bridge B1b), connecting the 2 subunits; these bridges are implicated in subunit movement. Contacts the tRNAs in the A and P-sites.</text>
</comment>
<evidence type="ECO:0000256" key="8">
    <source>
        <dbReference type="RuleBase" id="RU003830"/>
    </source>
</evidence>
<dbReference type="InterPro" id="IPR027437">
    <property type="entry name" value="Rbsml_uS13_C"/>
</dbReference>
<dbReference type="InterPro" id="IPR018269">
    <property type="entry name" value="Ribosomal_uS13_CS"/>
</dbReference>
<dbReference type="PIRSF" id="PIRSF002134">
    <property type="entry name" value="Ribosomal_S13"/>
    <property type="match status" value="1"/>
</dbReference>
<evidence type="ECO:0000256" key="5">
    <source>
        <dbReference type="ARBA" id="ARBA00023274"/>
    </source>
</evidence>
<dbReference type="GO" id="GO:0019843">
    <property type="term" value="F:rRNA binding"/>
    <property type="evidence" value="ECO:0007669"/>
    <property type="project" value="UniProtKB-UniRule"/>
</dbReference>
<evidence type="ECO:0000256" key="3">
    <source>
        <dbReference type="ARBA" id="ARBA00022884"/>
    </source>
</evidence>
<evidence type="ECO:0000313" key="11">
    <source>
        <dbReference type="Proteomes" id="UP000033740"/>
    </source>
</evidence>
<dbReference type="STRING" id="582680.RS86_00939"/>
<evidence type="ECO:0000313" key="10">
    <source>
        <dbReference type="EMBL" id="KJL34453.1"/>
    </source>
</evidence>
<proteinExistence type="inferred from homology"/>
<evidence type="ECO:0000256" key="1">
    <source>
        <dbReference type="ARBA" id="ARBA00008080"/>
    </source>
</evidence>
<dbReference type="GO" id="GO:0000049">
    <property type="term" value="F:tRNA binding"/>
    <property type="evidence" value="ECO:0007669"/>
    <property type="project" value="UniProtKB-UniRule"/>
</dbReference>
<dbReference type="FunFam" id="4.10.910.10:FF:000001">
    <property type="entry name" value="30S ribosomal protein S13"/>
    <property type="match status" value="1"/>
</dbReference>
<keyword evidence="3 7" id="KW-0694">RNA-binding</keyword>
<reference evidence="10 11" key="1">
    <citation type="submission" date="2015-02" db="EMBL/GenBank/DDBJ databases">
        <title>Draft genome sequences of ten Microbacterium spp. with emphasis on heavy metal contaminated environments.</title>
        <authorList>
            <person name="Corretto E."/>
        </authorList>
    </citation>
    <scope>NUCLEOTIDE SEQUENCE [LARGE SCALE GENOMIC DNA]</scope>
    <source>
        <strain evidence="10 11">ARN176</strain>
    </source>
</reference>
<dbReference type="Pfam" id="PF00416">
    <property type="entry name" value="Ribosomal_S13"/>
    <property type="match status" value="1"/>
</dbReference>
<dbReference type="RefSeq" id="WP_045271058.1">
    <property type="nucleotide sequence ID" value="NZ_JYIX01000028.1"/>
</dbReference>
<dbReference type="PROSITE" id="PS00646">
    <property type="entry name" value="RIBOSOMAL_S13_1"/>
    <property type="match status" value="1"/>
</dbReference>
<dbReference type="InterPro" id="IPR019980">
    <property type="entry name" value="Ribosomal_uS13_bac-type"/>
</dbReference>
<dbReference type="GO" id="GO:0006412">
    <property type="term" value="P:translation"/>
    <property type="evidence" value="ECO:0007669"/>
    <property type="project" value="UniProtKB-UniRule"/>
</dbReference>
<dbReference type="PANTHER" id="PTHR10871:SF1">
    <property type="entry name" value="SMALL RIBOSOMAL SUBUNIT PROTEIN US13M"/>
    <property type="match status" value="1"/>
</dbReference>
<keyword evidence="4 7" id="KW-0689">Ribosomal protein</keyword>